<keyword evidence="2" id="KW-0472">Membrane</keyword>
<reference evidence="4" key="1">
    <citation type="submission" date="2018-05" db="EMBL/GenBank/DDBJ databases">
        <authorList>
            <person name="Deangelis K."/>
            <person name="Huntemann M."/>
            <person name="Clum A."/>
            <person name="Pillay M."/>
            <person name="Palaniappan K."/>
            <person name="Varghese N."/>
            <person name="Mikhailova N."/>
            <person name="Stamatis D."/>
            <person name="Reddy T."/>
            <person name="Daum C."/>
            <person name="Shapiro N."/>
            <person name="Ivanova N."/>
            <person name="Kyrpides N."/>
            <person name="Woyke T."/>
        </authorList>
    </citation>
    <scope>NUCLEOTIDE SEQUENCE [LARGE SCALE GENOMIC DNA]</scope>
    <source>
        <strain evidence="4">GAS496</strain>
    </source>
</reference>
<evidence type="ECO:0000256" key="1">
    <source>
        <dbReference type="SAM" id="MobiDB-lite"/>
    </source>
</evidence>
<feature type="region of interest" description="Disordered" evidence="1">
    <location>
        <begin position="1"/>
        <end position="27"/>
    </location>
</feature>
<accession>A0A318H009</accession>
<evidence type="ECO:0000313" key="4">
    <source>
        <dbReference type="Proteomes" id="UP000247781"/>
    </source>
</evidence>
<proteinExistence type="predicted"/>
<dbReference type="AlphaFoldDB" id="A0A318H009"/>
<dbReference type="EMBL" id="QJJU01000082">
    <property type="protein sequence ID" value="PXW93633.1"/>
    <property type="molecule type" value="Genomic_DNA"/>
</dbReference>
<protein>
    <submittedName>
        <fullName evidence="3">Uncharacterized protein</fullName>
    </submittedName>
</protein>
<comment type="caution">
    <text evidence="3">The sequence shown here is derived from an EMBL/GenBank/DDBJ whole genome shotgun (WGS) entry which is preliminary data.</text>
</comment>
<feature type="compositionally biased region" description="Basic and acidic residues" evidence="1">
    <location>
        <begin position="1"/>
        <end position="13"/>
    </location>
</feature>
<reference evidence="3 4" key="2">
    <citation type="submission" date="2018-06" db="EMBL/GenBank/DDBJ databases">
        <title>Sequencing of bacterial isolates from soil warming experiment in Harvard Forest, Massachusetts, USA.</title>
        <authorList>
            <person name="Deangelis K.PhD."/>
        </authorList>
    </citation>
    <scope>NUCLEOTIDE SEQUENCE [LARGE SCALE GENOMIC DNA]</scope>
    <source>
        <strain evidence="3 4">GAS496</strain>
    </source>
</reference>
<dbReference type="RefSeq" id="WP_220032574.1">
    <property type="nucleotide sequence ID" value="NZ_QJJU01000082.1"/>
</dbReference>
<keyword evidence="2" id="KW-1133">Transmembrane helix</keyword>
<keyword evidence="2" id="KW-0812">Transmembrane</keyword>
<keyword evidence="4" id="KW-1185">Reference proteome</keyword>
<feature type="non-terminal residue" evidence="3">
    <location>
        <position position="1"/>
    </location>
</feature>
<name>A0A318H009_9MYCO</name>
<evidence type="ECO:0000256" key="2">
    <source>
        <dbReference type="SAM" id="Phobius"/>
    </source>
</evidence>
<gene>
    <name evidence="3" type="ORF">C8E89_1822</name>
</gene>
<dbReference type="Proteomes" id="UP000247781">
    <property type="component" value="Unassembled WGS sequence"/>
</dbReference>
<organism evidence="3 4">
    <name type="scientific">Mycolicibacterium moriokaense</name>
    <dbReference type="NCBI Taxonomy" id="39691"/>
    <lineage>
        <taxon>Bacteria</taxon>
        <taxon>Bacillati</taxon>
        <taxon>Actinomycetota</taxon>
        <taxon>Actinomycetes</taxon>
        <taxon>Mycobacteriales</taxon>
        <taxon>Mycobacteriaceae</taxon>
        <taxon>Mycolicibacterium</taxon>
    </lineage>
</organism>
<feature type="transmembrane region" description="Helical" evidence="2">
    <location>
        <begin position="94"/>
        <end position="117"/>
    </location>
</feature>
<sequence length="134" mass="15077">GESRDRQPNKPEHQGVNFQPSKRGQYSTAVDTTIDHWDSDSRATATKFYGRWSIGGVSQIGPIEGEIVGDPKAGSSVDVHVRGGTAYTDPFGQYFYWNIFYGLAQTGAGFGVLWILWRIHTTGKFFWIRFPDRT</sequence>
<feature type="compositionally biased region" description="Polar residues" evidence="1">
    <location>
        <begin position="16"/>
        <end position="27"/>
    </location>
</feature>
<evidence type="ECO:0000313" key="3">
    <source>
        <dbReference type="EMBL" id="PXW93633.1"/>
    </source>
</evidence>